<feature type="non-terminal residue" evidence="1">
    <location>
        <position position="114"/>
    </location>
</feature>
<evidence type="ECO:0008006" key="3">
    <source>
        <dbReference type="Google" id="ProtNLM"/>
    </source>
</evidence>
<name>A0AA89AGE1_9ASTE</name>
<protein>
    <recommendedName>
        <fullName evidence="3">Pentatricopeptide repeat-containing protein</fullName>
    </recommendedName>
</protein>
<evidence type="ECO:0000313" key="1">
    <source>
        <dbReference type="EMBL" id="KAK3002699.1"/>
    </source>
</evidence>
<reference evidence="1" key="1">
    <citation type="submission" date="2022-12" db="EMBL/GenBank/DDBJ databases">
        <title>Draft genome assemblies for two species of Escallonia (Escalloniales).</title>
        <authorList>
            <person name="Chanderbali A."/>
            <person name="Dervinis C."/>
            <person name="Anghel I."/>
            <person name="Soltis D."/>
            <person name="Soltis P."/>
            <person name="Zapata F."/>
        </authorList>
    </citation>
    <scope>NUCLEOTIDE SEQUENCE</scope>
    <source>
        <strain evidence="1">UCBG64.0493</strain>
        <tissue evidence="1">Leaf</tissue>
    </source>
</reference>
<proteinExistence type="predicted"/>
<keyword evidence="2" id="KW-1185">Reference proteome</keyword>
<comment type="caution">
    <text evidence="1">The sequence shown here is derived from an EMBL/GenBank/DDBJ whole genome shotgun (WGS) entry which is preliminary data.</text>
</comment>
<organism evidence="1 2">
    <name type="scientific">Escallonia herrerae</name>
    <dbReference type="NCBI Taxonomy" id="1293975"/>
    <lineage>
        <taxon>Eukaryota</taxon>
        <taxon>Viridiplantae</taxon>
        <taxon>Streptophyta</taxon>
        <taxon>Embryophyta</taxon>
        <taxon>Tracheophyta</taxon>
        <taxon>Spermatophyta</taxon>
        <taxon>Magnoliopsida</taxon>
        <taxon>eudicotyledons</taxon>
        <taxon>Gunneridae</taxon>
        <taxon>Pentapetalae</taxon>
        <taxon>asterids</taxon>
        <taxon>campanulids</taxon>
        <taxon>Escalloniales</taxon>
        <taxon>Escalloniaceae</taxon>
        <taxon>Escallonia</taxon>
    </lineage>
</organism>
<dbReference type="Proteomes" id="UP001188597">
    <property type="component" value="Unassembled WGS sequence"/>
</dbReference>
<dbReference type="EMBL" id="JAVXUP010002545">
    <property type="protein sequence ID" value="KAK3002699.1"/>
    <property type="molecule type" value="Genomic_DNA"/>
</dbReference>
<accession>A0AA89AGE1</accession>
<sequence>MAIDSKISTVSEFEAFDTMKNDEEHRNKVGMSCATRRRVISSTRSCVTDPHDYIRLLEACTQSNSLAHGQTVHQHLVKNSYRDSPVVLDKLTRFYISCHQLSLARRVFDTIPIA</sequence>
<evidence type="ECO:0000313" key="2">
    <source>
        <dbReference type="Proteomes" id="UP001188597"/>
    </source>
</evidence>
<gene>
    <name evidence="1" type="ORF">RJ639_019938</name>
</gene>
<dbReference type="AlphaFoldDB" id="A0AA89AGE1"/>